<accession>K2PNQ4</accession>
<dbReference type="OrthoDB" id="9810371at2"/>
<reference evidence="3 4" key="1">
    <citation type="journal article" date="2012" name="J. Bacteriol.">
        <title>Genome Sequence of Galbibacter marinum Type Strain ck-I2-15.</title>
        <authorList>
            <person name="Lai Q."/>
            <person name="Li C."/>
            <person name="Shao Z."/>
        </authorList>
    </citation>
    <scope>NUCLEOTIDE SEQUENCE [LARGE SCALE GENOMIC DNA]</scope>
    <source>
        <strain evidence="4">ck-I2-15</strain>
    </source>
</reference>
<keyword evidence="1" id="KW-0175">Coiled coil</keyword>
<feature type="coiled-coil region" evidence="1">
    <location>
        <begin position="605"/>
        <end position="632"/>
    </location>
</feature>
<name>K2PNQ4_9FLAO</name>
<dbReference type="PATRIC" id="fig|555500.3.peg.2866"/>
<keyword evidence="4" id="KW-1185">Reference proteome</keyword>
<proteinExistence type="predicted"/>
<feature type="coiled-coil region" evidence="1">
    <location>
        <begin position="482"/>
        <end position="538"/>
    </location>
</feature>
<comment type="caution">
    <text evidence="3">The sequence shown here is derived from an EMBL/GenBank/DDBJ whole genome shotgun (WGS) entry which is preliminary data.</text>
</comment>
<protein>
    <recommendedName>
        <fullName evidence="5">ATP-binding protein</fullName>
    </recommendedName>
</protein>
<dbReference type="AlphaFoldDB" id="K2PNQ4"/>
<feature type="coiled-coil region" evidence="1">
    <location>
        <begin position="394"/>
        <end position="447"/>
    </location>
</feature>
<dbReference type="Proteomes" id="UP000007364">
    <property type="component" value="Unassembled WGS sequence"/>
</dbReference>
<evidence type="ECO:0000313" key="4">
    <source>
        <dbReference type="Proteomes" id="UP000007364"/>
    </source>
</evidence>
<evidence type="ECO:0000313" key="3">
    <source>
        <dbReference type="EMBL" id="EKF54165.1"/>
    </source>
</evidence>
<gene>
    <name evidence="3" type="ORF">I215_13912</name>
</gene>
<dbReference type="EMBL" id="AMSG01000030">
    <property type="protein sequence ID" value="EKF54165.1"/>
    <property type="molecule type" value="Genomic_DNA"/>
</dbReference>
<feature type="region of interest" description="Disordered" evidence="2">
    <location>
        <begin position="729"/>
        <end position="757"/>
    </location>
</feature>
<dbReference type="RefSeq" id="WP_008992618.1">
    <property type="nucleotide sequence ID" value="NZ_AMSG01000030.1"/>
</dbReference>
<evidence type="ECO:0000256" key="1">
    <source>
        <dbReference type="SAM" id="Coils"/>
    </source>
</evidence>
<dbReference type="Pfam" id="PF12128">
    <property type="entry name" value="DUF3584"/>
    <property type="match status" value="1"/>
</dbReference>
<dbReference type="STRING" id="555500.I215_13912"/>
<dbReference type="InterPro" id="IPR021979">
    <property type="entry name" value="DUF3584"/>
</dbReference>
<feature type="coiled-coil region" evidence="1">
    <location>
        <begin position="684"/>
        <end position="718"/>
    </location>
</feature>
<feature type="compositionally biased region" description="Basic and acidic residues" evidence="2">
    <location>
        <begin position="729"/>
        <end position="747"/>
    </location>
</feature>
<dbReference type="eggNOG" id="COG1511">
    <property type="taxonomic scope" value="Bacteria"/>
</dbReference>
<sequence>MRYLNKIVLINSASVKYAEIDLDGNVHLIGTQGVGKSTLLRAILFFYNANKIKLGIPREKKGFDDYYFAYQNSYIIYEIVKNGVPFCVLAYKVNGKVAFRFFDSPYKRDLFIDDSGRAYASWDNIRNAFGRHIHYSSLITSYEDFRKIIYGDNQGLKPDFRKYALIESKQFQNIPRTIQNVFLNSNLEAKFIKDTIINSLDDDEFVIDIENYAKNHLRDFETQINDIKVWFKENRKGQVTVRNQADRVIDKYRHYKFLNREKKEFASDLISRMGFIEREKPVLSSDYSREHEVLNELISQKENLKVIHKRREQKIISEIEYLKKELTKAKDKRAEYDNLKISEIIERVAQKDTLTNEQTSLNEEKSLLTSQFSEISRKYEALISQVQIKQQQFKNNQEAKINKLNAEFAQTREAITATYQDLINQINADHDQEKDIANNELNSIIQKEYKVKNKRTELKHKVFFSGEIEKCKTETSALDAVISKAKDKIENSKNTITTTRREWELEVKELERTNLIEIEKETENHQKVSDKIHAIETKIKQSESSLYGWLNDNYPNWKNTIGKVVDQENVLFNTELNPKLVDGKPASLFGVELNLSTLSNRVKTVKEYRQDIEGYKKQLKAVQDKILELNASKDTELQKLKARFNKGIKQLNDSIAESEYIITQSEQKLKKNKIDLDQWTVKAREEKAKITVQLENELEKLASEKEKAQSNLSNLKSGIKRKITLKENERNAETATAEKVKNDKTTRIESSISENKASSEQRIGELKIEQSGELDNKGANTTRLNEIEVELTKIQSELDYIKDNQRKVFDYEKDKRELFDRVPQLKADRLSVEKRQSHIVEDHKIELEKINTKCFNQEAHVKAIKSKLDDFELDLTEFEKFSKSDIYTAIQGDLSDEEVELEVTKTAISIISEIRDKYYKGIDTFKELQQATNAFTGNFNEHNIFSFKVKFNEDSDYLNFAFKLKEFVEEDKINEYEKRVNERFSNIIHLIGRETTELNSKEAEIEKIIKKINDDFVSKNFVQAIKEMEMRTQKSTNPIVKLLVKIKEFNDENSLILGETNLFTSAQSNSKNQKAVELLKQLVKELERTKSTTLTLSESFDLQFRIVENDNDSGWVEKLSNVGSEGTDVLVKAMINILLLNVFKDNASRKFKDFKVHCMMDEIGKLHPNNVKGILRFANERNILLINGSPTSQNATDYKYTYKLAKEQSQTDNKKYITKVNRLVKVNPKVLT</sequence>
<evidence type="ECO:0008006" key="5">
    <source>
        <dbReference type="Google" id="ProtNLM"/>
    </source>
</evidence>
<evidence type="ECO:0000256" key="2">
    <source>
        <dbReference type="SAM" id="MobiDB-lite"/>
    </source>
</evidence>
<organism evidence="3 4">
    <name type="scientific">Galbibacter marinus</name>
    <dbReference type="NCBI Taxonomy" id="555500"/>
    <lineage>
        <taxon>Bacteria</taxon>
        <taxon>Pseudomonadati</taxon>
        <taxon>Bacteroidota</taxon>
        <taxon>Flavobacteriia</taxon>
        <taxon>Flavobacteriales</taxon>
        <taxon>Flavobacteriaceae</taxon>
        <taxon>Galbibacter</taxon>
    </lineage>
</organism>